<evidence type="ECO:0000313" key="6">
    <source>
        <dbReference type="EMBL" id="ELR72257.1"/>
    </source>
</evidence>
<reference evidence="6 7" key="1">
    <citation type="submission" date="2012-12" db="EMBL/GenBank/DDBJ databases">
        <title>Genome assembly of Fulvivirga imtechensis AK7.</title>
        <authorList>
            <person name="Nupur N."/>
            <person name="Khatri I."/>
            <person name="Kumar R."/>
            <person name="Subramanian S."/>
            <person name="Pinnaka A."/>
        </authorList>
    </citation>
    <scope>NUCLEOTIDE SEQUENCE [LARGE SCALE GENOMIC DNA]</scope>
    <source>
        <strain evidence="6 7">AK7</strain>
    </source>
</reference>
<dbReference type="SMART" id="SM00849">
    <property type="entry name" value="Lactamase_B"/>
    <property type="match status" value="1"/>
</dbReference>
<organism evidence="6 7">
    <name type="scientific">Fulvivirga imtechensis AK7</name>
    <dbReference type="NCBI Taxonomy" id="1237149"/>
    <lineage>
        <taxon>Bacteria</taxon>
        <taxon>Pseudomonadati</taxon>
        <taxon>Bacteroidota</taxon>
        <taxon>Cytophagia</taxon>
        <taxon>Cytophagales</taxon>
        <taxon>Fulvivirgaceae</taxon>
        <taxon>Fulvivirga</taxon>
    </lineage>
</organism>
<dbReference type="Proteomes" id="UP000011135">
    <property type="component" value="Unassembled WGS sequence"/>
</dbReference>
<dbReference type="EMBL" id="AMZN01000026">
    <property type="protein sequence ID" value="ELR72257.1"/>
    <property type="molecule type" value="Genomic_DNA"/>
</dbReference>
<dbReference type="Pfam" id="PF00753">
    <property type="entry name" value="Lactamase_B"/>
    <property type="match status" value="1"/>
</dbReference>
<dbReference type="PANTHER" id="PTHR46233:SF3">
    <property type="entry name" value="HYDROXYACYLGLUTATHIONE HYDROLASE GLOC"/>
    <property type="match status" value="1"/>
</dbReference>
<dbReference type="GO" id="GO:0046872">
    <property type="term" value="F:metal ion binding"/>
    <property type="evidence" value="ECO:0007669"/>
    <property type="project" value="UniProtKB-KW"/>
</dbReference>
<keyword evidence="2" id="KW-0479">Metal-binding</keyword>
<dbReference type="AlphaFoldDB" id="L8JYJ6"/>
<keyword evidence="4" id="KW-0862">Zinc</keyword>
<keyword evidence="7" id="KW-1185">Reference proteome</keyword>
<dbReference type="InterPro" id="IPR051453">
    <property type="entry name" value="MBL_Glyoxalase_II"/>
</dbReference>
<dbReference type="Gene3D" id="3.60.15.10">
    <property type="entry name" value="Ribonuclease Z/Hydroxyacylglutathione hydrolase-like"/>
    <property type="match status" value="1"/>
</dbReference>
<dbReference type="SUPFAM" id="SSF56281">
    <property type="entry name" value="Metallo-hydrolase/oxidoreductase"/>
    <property type="match status" value="1"/>
</dbReference>
<evidence type="ECO:0000259" key="5">
    <source>
        <dbReference type="SMART" id="SM00849"/>
    </source>
</evidence>
<feature type="domain" description="Metallo-beta-lactamase" evidence="5">
    <location>
        <begin position="1"/>
        <end position="183"/>
    </location>
</feature>
<accession>L8JYJ6</accession>
<evidence type="ECO:0000256" key="4">
    <source>
        <dbReference type="ARBA" id="ARBA00022833"/>
    </source>
</evidence>
<dbReference type="STRING" id="1237149.C900_01811"/>
<comment type="cofactor">
    <cofactor evidence="1">
        <name>Zn(2+)</name>
        <dbReference type="ChEBI" id="CHEBI:29105"/>
    </cofactor>
</comment>
<dbReference type="GO" id="GO:0016787">
    <property type="term" value="F:hydrolase activity"/>
    <property type="evidence" value="ECO:0007669"/>
    <property type="project" value="UniProtKB-KW"/>
</dbReference>
<evidence type="ECO:0000256" key="1">
    <source>
        <dbReference type="ARBA" id="ARBA00001947"/>
    </source>
</evidence>
<dbReference type="InterPro" id="IPR001279">
    <property type="entry name" value="Metallo-B-lactamas"/>
</dbReference>
<evidence type="ECO:0000313" key="7">
    <source>
        <dbReference type="Proteomes" id="UP000011135"/>
    </source>
</evidence>
<dbReference type="PATRIC" id="fig|1237149.3.peg.1765"/>
<proteinExistence type="predicted"/>
<keyword evidence="3 6" id="KW-0378">Hydrolase</keyword>
<comment type="caution">
    <text evidence="6">The sequence shown here is derived from an EMBL/GenBank/DDBJ whole genome shotgun (WGS) entry which is preliminary data.</text>
</comment>
<dbReference type="PANTHER" id="PTHR46233">
    <property type="entry name" value="HYDROXYACYLGLUTATHIONE HYDROLASE GLOC"/>
    <property type="match status" value="1"/>
</dbReference>
<dbReference type="CDD" id="cd06262">
    <property type="entry name" value="metallo-hydrolase-like_MBL-fold"/>
    <property type="match status" value="1"/>
</dbReference>
<dbReference type="eggNOG" id="COG0491">
    <property type="taxonomic scope" value="Bacteria"/>
</dbReference>
<dbReference type="InterPro" id="IPR036866">
    <property type="entry name" value="RibonucZ/Hydroxyglut_hydro"/>
</dbReference>
<gene>
    <name evidence="6" type="ORF">C900_01811</name>
</gene>
<sequence length="202" mass="22726">MENTYILHDDTKEAVIIDPGCYERYEQEELKEFIASNDLKVVKLLNTHCHIDHVFGNQFVKDHYKVELYIHQEDEATLRAVKAYAPAYGFTNYHEAYPDQFLNEGDEVRFGSSSIEVLFVPGHAPGHIAFYSKEDKFCIGGDVLFQGSIGRTDLPGGDFETLINSIHKKIFPLGDDVTVYSGHGPATNIGYEKKSNPFCAVA</sequence>
<evidence type="ECO:0000256" key="3">
    <source>
        <dbReference type="ARBA" id="ARBA00022801"/>
    </source>
</evidence>
<protein>
    <submittedName>
        <fullName evidence="6">Hydroxyacylglutathione hydrolase</fullName>
    </submittedName>
</protein>
<name>L8JYJ6_9BACT</name>
<evidence type="ECO:0000256" key="2">
    <source>
        <dbReference type="ARBA" id="ARBA00022723"/>
    </source>
</evidence>